<dbReference type="PANTHER" id="PTHR12726:SF0">
    <property type="entry name" value="CERAMIDE GLUCOSYLTRANSFERASE"/>
    <property type="match status" value="1"/>
</dbReference>
<evidence type="ECO:0000256" key="6">
    <source>
        <dbReference type="ARBA" id="ARBA00022692"/>
    </source>
</evidence>
<keyword evidence="11" id="KW-1185">Reference proteome</keyword>
<comment type="subcellular location">
    <subcellularLocation>
        <location evidence="1">Membrane</location>
        <topology evidence="1">Multi-pass membrane protein</topology>
    </subcellularLocation>
</comment>
<evidence type="ECO:0000256" key="1">
    <source>
        <dbReference type="ARBA" id="ARBA00004141"/>
    </source>
</evidence>
<dbReference type="CDD" id="cd02520">
    <property type="entry name" value="Glucosylceramide_synthase"/>
    <property type="match status" value="1"/>
</dbReference>
<evidence type="ECO:0000256" key="5">
    <source>
        <dbReference type="ARBA" id="ARBA00022679"/>
    </source>
</evidence>
<dbReference type="InterPro" id="IPR017835">
    <property type="entry name" value="Hopen-assoc_HpnI"/>
</dbReference>
<sequence length="409" mass="43817">MDLPLTDLPLTDLPLANLTWLSILFQLLALAGCVYGLTAAFLAGRYARRAVPVLAANAVRPSVTILKPLCGMEPNLYENLETFCRQDYAGPMQVVFGVQNATDPAIAVVRRLAEAYPALRLDLVIDARQHGSNRKVSNLINMSAEIAHDVIVLADSDMVARPDYLERIVAELGQPGVNGVTCLYHGVPAHRGVWAHLSALAIDVQFLPNVVMGTSLGLAKPCFGSTIAFTTAALAEMGGFEAFRDDLADDYAVGEALRAKGGLVAIPTFTIGHTCVDTDLAGLWKHELRWNRTIRNVDPAGYAGSIVTHAFPLALIGALIPGAGTSGLAVAALALACRIILCVRLERAFGLAPHPYWLLPIRDILSFMNFSWSFVSGAVTWKGHDYRVVADGTLIPERSLGHDAGASSL</sequence>
<keyword evidence="4" id="KW-0328">Glycosyltransferase</keyword>
<evidence type="ECO:0000256" key="8">
    <source>
        <dbReference type="ARBA" id="ARBA00023136"/>
    </source>
</evidence>
<evidence type="ECO:0000313" key="11">
    <source>
        <dbReference type="Proteomes" id="UP001597176"/>
    </source>
</evidence>
<comment type="caution">
    <text evidence="10">The sequence shown here is derived from an EMBL/GenBank/DDBJ whole genome shotgun (WGS) entry which is preliminary data.</text>
</comment>
<dbReference type="EMBL" id="JBHTND010000031">
    <property type="protein sequence ID" value="MFD1303533.1"/>
    <property type="molecule type" value="Genomic_DNA"/>
</dbReference>
<protein>
    <submittedName>
        <fullName evidence="10">Bacteriohopanetetrol glucosamine biosynthesis glycosyltransferase HpnI</fullName>
    </submittedName>
</protein>
<feature type="transmembrane region" description="Helical" evidence="9">
    <location>
        <begin position="20"/>
        <end position="43"/>
    </location>
</feature>
<name>A0ABW3X228_9HYPH</name>
<evidence type="ECO:0000256" key="4">
    <source>
        <dbReference type="ARBA" id="ARBA00022676"/>
    </source>
</evidence>
<dbReference type="InterPro" id="IPR029044">
    <property type="entry name" value="Nucleotide-diphossugar_trans"/>
</dbReference>
<keyword evidence="6 9" id="KW-0812">Transmembrane</keyword>
<evidence type="ECO:0000256" key="9">
    <source>
        <dbReference type="SAM" id="Phobius"/>
    </source>
</evidence>
<evidence type="ECO:0000313" key="10">
    <source>
        <dbReference type="EMBL" id="MFD1303533.1"/>
    </source>
</evidence>
<dbReference type="NCBIfam" id="TIGR03472">
    <property type="entry name" value="HpnI"/>
    <property type="match status" value="1"/>
</dbReference>
<evidence type="ECO:0000256" key="3">
    <source>
        <dbReference type="ARBA" id="ARBA00004991"/>
    </source>
</evidence>
<gene>
    <name evidence="10" type="primary">hpnI</name>
    <name evidence="10" type="ORF">ACFQ4G_18330</name>
</gene>
<organism evidence="10 11">
    <name type="scientific">Methylobacterium marchantiae</name>
    <dbReference type="NCBI Taxonomy" id="600331"/>
    <lineage>
        <taxon>Bacteria</taxon>
        <taxon>Pseudomonadati</taxon>
        <taxon>Pseudomonadota</taxon>
        <taxon>Alphaproteobacteria</taxon>
        <taxon>Hyphomicrobiales</taxon>
        <taxon>Methylobacteriaceae</taxon>
        <taxon>Methylobacterium</taxon>
    </lineage>
</organism>
<evidence type="ECO:0000256" key="7">
    <source>
        <dbReference type="ARBA" id="ARBA00022989"/>
    </source>
</evidence>
<dbReference type="Pfam" id="PF13506">
    <property type="entry name" value="Glyco_transf_21"/>
    <property type="match status" value="1"/>
</dbReference>
<comment type="pathway">
    <text evidence="2">Lipid metabolism; sphingolipid metabolism.</text>
</comment>
<dbReference type="Proteomes" id="UP001597176">
    <property type="component" value="Unassembled WGS sequence"/>
</dbReference>
<keyword evidence="7 9" id="KW-1133">Transmembrane helix</keyword>
<dbReference type="SUPFAM" id="SSF53448">
    <property type="entry name" value="Nucleotide-diphospho-sugar transferases"/>
    <property type="match status" value="1"/>
</dbReference>
<evidence type="ECO:0000256" key="2">
    <source>
        <dbReference type="ARBA" id="ARBA00004760"/>
    </source>
</evidence>
<reference evidence="11" key="1">
    <citation type="journal article" date="2019" name="Int. J. Syst. Evol. Microbiol.">
        <title>The Global Catalogue of Microorganisms (GCM) 10K type strain sequencing project: providing services to taxonomists for standard genome sequencing and annotation.</title>
        <authorList>
            <consortium name="The Broad Institute Genomics Platform"/>
            <consortium name="The Broad Institute Genome Sequencing Center for Infectious Disease"/>
            <person name="Wu L."/>
            <person name="Ma J."/>
        </authorList>
    </citation>
    <scope>NUCLEOTIDE SEQUENCE [LARGE SCALE GENOMIC DNA]</scope>
    <source>
        <strain evidence="11">CCUG 56108</strain>
    </source>
</reference>
<comment type="pathway">
    <text evidence="3">Sphingolipid metabolism.</text>
</comment>
<dbReference type="InterPro" id="IPR025993">
    <property type="entry name" value="Ceramide_glucosylTrfase"/>
</dbReference>
<accession>A0ABW3X228</accession>
<keyword evidence="5" id="KW-0808">Transferase</keyword>
<keyword evidence="8 9" id="KW-0472">Membrane</keyword>
<dbReference type="PANTHER" id="PTHR12726">
    <property type="entry name" value="CERAMIDE GLUCOSYLTRANSFERASE"/>
    <property type="match status" value="1"/>
</dbReference>
<dbReference type="Gene3D" id="3.90.550.10">
    <property type="entry name" value="Spore Coat Polysaccharide Biosynthesis Protein SpsA, Chain A"/>
    <property type="match status" value="1"/>
</dbReference>
<dbReference type="RefSeq" id="WP_238208942.1">
    <property type="nucleotide sequence ID" value="NZ_JBHTND010000031.1"/>
</dbReference>
<proteinExistence type="predicted"/>